<name>A0A151CER5_9BACT</name>
<protein>
    <submittedName>
        <fullName evidence="2">Uncharacterized protein</fullName>
    </submittedName>
</protein>
<keyword evidence="3" id="KW-1185">Reference proteome</keyword>
<accession>A0A151CER5</accession>
<dbReference type="OrthoDB" id="5372899at2"/>
<keyword evidence="1" id="KW-0175">Coiled coil</keyword>
<dbReference type="Proteomes" id="UP000075359">
    <property type="component" value="Unassembled WGS sequence"/>
</dbReference>
<evidence type="ECO:0000313" key="2">
    <source>
        <dbReference type="EMBL" id="KYJ86015.1"/>
    </source>
</evidence>
<comment type="caution">
    <text evidence="2">The sequence shown here is derived from an EMBL/GenBank/DDBJ whole genome shotgun (WGS) entry which is preliminary data.</text>
</comment>
<proteinExistence type="predicted"/>
<evidence type="ECO:0000313" key="3">
    <source>
        <dbReference type="Proteomes" id="UP000075359"/>
    </source>
</evidence>
<gene>
    <name evidence="2" type="ORF">AS592_05365</name>
</gene>
<feature type="coiled-coil region" evidence="1">
    <location>
        <begin position="2"/>
        <end position="36"/>
    </location>
</feature>
<sequence length="154" mass="17898">MKNEYEEFVEKAKKSIDKLEDRIEDMSEDFSEEASDFWKDLKKYFEKIKVKLEEAADEAELKSHLAMMEARDVLEDVRDSAEGFLYTVSRDAAKEVDLAELKAHLAKMEAEDKWEETQKELTHLYGESKVEVEKLAKKAGEEINDIMVKLSQVV</sequence>
<organism evidence="2 3">
    <name type="scientific">Sulfurovum riftiae</name>
    <dbReference type="NCBI Taxonomy" id="1630136"/>
    <lineage>
        <taxon>Bacteria</taxon>
        <taxon>Pseudomonadati</taxon>
        <taxon>Campylobacterota</taxon>
        <taxon>Epsilonproteobacteria</taxon>
        <taxon>Campylobacterales</taxon>
        <taxon>Sulfurovaceae</taxon>
        <taxon>Sulfurovum</taxon>
    </lineage>
</organism>
<dbReference type="STRING" id="1630136.AS592_05365"/>
<evidence type="ECO:0000256" key="1">
    <source>
        <dbReference type="SAM" id="Coils"/>
    </source>
</evidence>
<dbReference type="AlphaFoldDB" id="A0A151CER5"/>
<dbReference type="RefSeq" id="WP_067332055.1">
    <property type="nucleotide sequence ID" value="NZ_LNKT01000056.1"/>
</dbReference>
<reference evidence="2 3" key="1">
    <citation type="submission" date="2015-11" db="EMBL/GenBank/DDBJ databases">
        <title>Draft genome of Sulfurovum riftiae 1812E, a member of the Epsilonproteobacteria isolated from the tube of the deep-sea hydrothermal vent tubewom Riftia pachyptila.</title>
        <authorList>
            <person name="Vetriani C."/>
            <person name="Giovannelli D."/>
        </authorList>
    </citation>
    <scope>NUCLEOTIDE SEQUENCE [LARGE SCALE GENOMIC DNA]</scope>
    <source>
        <strain evidence="2 3">1812E</strain>
    </source>
</reference>
<dbReference type="EMBL" id="LNKT01000056">
    <property type="protein sequence ID" value="KYJ86015.1"/>
    <property type="molecule type" value="Genomic_DNA"/>
</dbReference>